<name>A0A7V7KXJ1_9GAMM</name>
<evidence type="ECO:0000256" key="7">
    <source>
        <dbReference type="SAM" id="SignalP"/>
    </source>
</evidence>
<dbReference type="SUPFAM" id="SSF110997">
    <property type="entry name" value="Sporulation related repeat"/>
    <property type="match status" value="1"/>
</dbReference>
<dbReference type="Pfam" id="PF03330">
    <property type="entry name" value="DPBB_1"/>
    <property type="match status" value="1"/>
</dbReference>
<dbReference type="PROSITE" id="PS51724">
    <property type="entry name" value="SPOR"/>
    <property type="match status" value="1"/>
</dbReference>
<keyword evidence="10" id="KW-1185">Reference proteome</keyword>
<dbReference type="NCBIfam" id="TIGR00413">
    <property type="entry name" value="rlpA"/>
    <property type="match status" value="1"/>
</dbReference>
<proteinExistence type="inferred from homology"/>
<dbReference type="InterPro" id="IPR012997">
    <property type="entry name" value="RplA"/>
</dbReference>
<keyword evidence="1 7" id="KW-0732">Signal</keyword>
<evidence type="ECO:0000256" key="6">
    <source>
        <dbReference type="SAM" id="MobiDB-lite"/>
    </source>
</evidence>
<dbReference type="Gene3D" id="2.40.40.10">
    <property type="entry name" value="RlpA-like domain"/>
    <property type="match status" value="1"/>
</dbReference>
<gene>
    <name evidence="4" type="primary">rlpA</name>
    <name evidence="9" type="ORF">DT594_07940</name>
</gene>
<evidence type="ECO:0000256" key="4">
    <source>
        <dbReference type="HAMAP-Rule" id="MF_02071"/>
    </source>
</evidence>
<dbReference type="Pfam" id="PF05036">
    <property type="entry name" value="SPOR"/>
    <property type="match status" value="1"/>
</dbReference>
<accession>A0A7V7KXJ1</accession>
<protein>
    <recommendedName>
        <fullName evidence="4">Endolytic peptidoglycan transglycosylase RlpA</fullName>
        <ecNumber evidence="4">4.2.2.-</ecNumber>
    </recommendedName>
</protein>
<keyword evidence="3 4" id="KW-0961">Cell wall biogenesis/degradation</keyword>
<evidence type="ECO:0000256" key="5">
    <source>
        <dbReference type="RuleBase" id="RU003495"/>
    </source>
</evidence>
<dbReference type="GO" id="GO:0005886">
    <property type="term" value="C:plasma membrane"/>
    <property type="evidence" value="ECO:0007669"/>
    <property type="project" value="UniProtKB-SubCell"/>
</dbReference>
<evidence type="ECO:0000256" key="1">
    <source>
        <dbReference type="ARBA" id="ARBA00022729"/>
    </source>
</evidence>
<dbReference type="InterPro" id="IPR034718">
    <property type="entry name" value="RlpA"/>
</dbReference>
<dbReference type="Gene3D" id="3.30.70.1070">
    <property type="entry name" value="Sporulation related repeat"/>
    <property type="match status" value="1"/>
</dbReference>
<comment type="caution">
    <text evidence="9">The sequence shown here is derived from an EMBL/GenBank/DDBJ whole genome shotgun (WGS) entry which is preliminary data.</text>
</comment>
<dbReference type="InterPro" id="IPR036908">
    <property type="entry name" value="RlpA-like_sf"/>
</dbReference>
<evidence type="ECO:0000313" key="9">
    <source>
        <dbReference type="EMBL" id="KAA0694804.1"/>
    </source>
</evidence>
<keyword evidence="4" id="KW-0564">Palmitate</keyword>
<dbReference type="AlphaFoldDB" id="A0A7V7KXJ1"/>
<organism evidence="9 10">
    <name type="scientific">Halopseudomonas laoshanensis</name>
    <dbReference type="NCBI Taxonomy" id="2268758"/>
    <lineage>
        <taxon>Bacteria</taxon>
        <taxon>Pseudomonadati</taxon>
        <taxon>Pseudomonadota</taxon>
        <taxon>Gammaproteobacteria</taxon>
        <taxon>Pseudomonadales</taxon>
        <taxon>Pseudomonadaceae</taxon>
        <taxon>Halopseudomonas</taxon>
    </lineage>
</organism>
<dbReference type="EMBL" id="QOVF01000002">
    <property type="protein sequence ID" value="KAA0694804.1"/>
    <property type="molecule type" value="Genomic_DNA"/>
</dbReference>
<feature type="signal peptide" evidence="7">
    <location>
        <begin position="1"/>
        <end position="24"/>
    </location>
</feature>
<keyword evidence="4" id="KW-1003">Cell membrane</keyword>
<feature type="chain" id="PRO_5031636813" description="Endolytic peptidoglycan transglycosylase RlpA" evidence="7">
    <location>
        <begin position="25"/>
        <end position="310"/>
    </location>
</feature>
<dbReference type="GO" id="GO:0042834">
    <property type="term" value="F:peptidoglycan binding"/>
    <property type="evidence" value="ECO:0007669"/>
    <property type="project" value="InterPro"/>
</dbReference>
<reference evidence="9 10" key="1">
    <citation type="submission" date="2018-07" db="EMBL/GenBank/DDBJ databases">
        <title>Pseudomonas laoshanensis sp. nov., isolated from soil.</title>
        <authorList>
            <person name="Sun J."/>
            <person name="Yu L."/>
            <person name="Wang M."/>
            <person name="Zhang C."/>
        </authorList>
    </citation>
    <scope>NUCLEOTIDE SEQUENCE [LARGE SCALE GENOMIC DNA]</scope>
    <source>
        <strain evidence="9 10">Y22</strain>
    </source>
</reference>
<dbReference type="PANTHER" id="PTHR34183">
    <property type="entry name" value="ENDOLYTIC PEPTIDOGLYCAN TRANSGLYCOSYLASE RLPA"/>
    <property type="match status" value="1"/>
</dbReference>
<keyword evidence="4" id="KW-0449">Lipoprotein</keyword>
<feature type="domain" description="SPOR" evidence="8">
    <location>
        <begin position="229"/>
        <end position="309"/>
    </location>
</feature>
<dbReference type="InterPro" id="IPR009009">
    <property type="entry name" value="RlpA-like_DPBB"/>
</dbReference>
<dbReference type="HAMAP" id="MF_02071">
    <property type="entry name" value="RlpA"/>
    <property type="match status" value="1"/>
</dbReference>
<feature type="region of interest" description="Disordered" evidence="6">
    <location>
        <begin position="31"/>
        <end position="74"/>
    </location>
</feature>
<dbReference type="PROSITE" id="PS51257">
    <property type="entry name" value="PROKAR_LIPOPROTEIN"/>
    <property type="match status" value="1"/>
</dbReference>
<evidence type="ECO:0000256" key="2">
    <source>
        <dbReference type="ARBA" id="ARBA00023239"/>
    </source>
</evidence>
<evidence type="ECO:0000259" key="8">
    <source>
        <dbReference type="PROSITE" id="PS51724"/>
    </source>
</evidence>
<comment type="subcellular location">
    <subcellularLocation>
        <location evidence="4">Cell membrane</location>
        <topology evidence="4">Lipid-anchor</topology>
    </subcellularLocation>
</comment>
<keyword evidence="4" id="KW-0472">Membrane</keyword>
<evidence type="ECO:0000256" key="3">
    <source>
        <dbReference type="ARBA" id="ARBA00023316"/>
    </source>
</evidence>
<comment type="function">
    <text evidence="4">Lytic transglycosylase with a strong preference for naked glycan strands that lack stem peptides.</text>
</comment>
<dbReference type="Proteomes" id="UP000463138">
    <property type="component" value="Unassembled WGS sequence"/>
</dbReference>
<dbReference type="PANTHER" id="PTHR34183:SF1">
    <property type="entry name" value="ENDOLYTIC PEPTIDOGLYCAN TRANSGLYCOSYLASE RLPA"/>
    <property type="match status" value="1"/>
</dbReference>
<dbReference type="EC" id="4.2.2.-" evidence="4"/>
<keyword evidence="2 4" id="KW-0456">Lyase</keyword>
<dbReference type="CDD" id="cd22268">
    <property type="entry name" value="DPBB_RlpA-like"/>
    <property type="match status" value="1"/>
</dbReference>
<dbReference type="GO" id="GO:0000270">
    <property type="term" value="P:peptidoglycan metabolic process"/>
    <property type="evidence" value="ECO:0007669"/>
    <property type="project" value="UniProtKB-UniRule"/>
</dbReference>
<dbReference type="GO" id="GO:0008932">
    <property type="term" value="F:lytic endotransglycosylase activity"/>
    <property type="evidence" value="ECO:0007669"/>
    <property type="project" value="UniProtKB-UniRule"/>
</dbReference>
<dbReference type="GO" id="GO:0071555">
    <property type="term" value="P:cell wall organization"/>
    <property type="evidence" value="ECO:0007669"/>
    <property type="project" value="UniProtKB-KW"/>
</dbReference>
<comment type="similarity">
    <text evidence="4 5">Belongs to the RlpA family.</text>
</comment>
<dbReference type="GO" id="GO:0009279">
    <property type="term" value="C:cell outer membrane"/>
    <property type="evidence" value="ECO:0007669"/>
    <property type="project" value="TreeGrafter"/>
</dbReference>
<dbReference type="InterPro" id="IPR007730">
    <property type="entry name" value="SPOR-like_dom"/>
</dbReference>
<dbReference type="SUPFAM" id="SSF50685">
    <property type="entry name" value="Barwin-like endoglucanases"/>
    <property type="match status" value="1"/>
</dbReference>
<evidence type="ECO:0000313" key="10">
    <source>
        <dbReference type="Proteomes" id="UP000463138"/>
    </source>
</evidence>
<sequence length="310" mass="33437">MRAMRLMKVRLVDAAPLLLVPALALLGACSSTPSSPSGGGSARPSVDGAPNYQMDVSTIPDAVPTPHTGPYKASPYRVLGKSYSPMQDGRNYREQGEASWYGTKFHGQATANGEEYDLYGMTAAHKTLPLPTYVQVTNLENQRKVIVRVNDRGPFYSTRIIDLSYAAAKKLGYAERGVARVLVEGIDPVAWQQKNDPSYLVSARSRSEAPSVVVSTPPAKVAPALTTGTTDRGEYYLQVGAFASDLAAQQLRQRLLSTLDAGVTVTPVQHSSGTLHRVRVGPVVSEDEARRLIEQLRLANVADATLVRSN</sequence>
<dbReference type="FunFam" id="2.40.40.10:FF:000003">
    <property type="entry name" value="Endolytic peptidoglycan transglycosylase RlpA"/>
    <property type="match status" value="1"/>
</dbReference>
<dbReference type="OrthoDB" id="9779128at2"/>
<dbReference type="InterPro" id="IPR036680">
    <property type="entry name" value="SPOR-like_sf"/>
</dbReference>